<dbReference type="EMBL" id="AWFG01000036">
    <property type="protein sequence ID" value="KCZ56915.1"/>
    <property type="molecule type" value="Genomic_DNA"/>
</dbReference>
<keyword evidence="1" id="KW-1133">Transmembrane helix</keyword>
<organism evidence="2 3">
    <name type="scientific">Hyphomonas chukchiensis</name>
    <dbReference type="NCBI Taxonomy" id="1280947"/>
    <lineage>
        <taxon>Bacteria</taxon>
        <taxon>Pseudomonadati</taxon>
        <taxon>Pseudomonadota</taxon>
        <taxon>Alphaproteobacteria</taxon>
        <taxon>Hyphomonadales</taxon>
        <taxon>Hyphomonadaceae</taxon>
        <taxon>Hyphomonas</taxon>
    </lineage>
</organism>
<evidence type="ECO:0000256" key="1">
    <source>
        <dbReference type="SAM" id="Phobius"/>
    </source>
</evidence>
<dbReference type="AlphaFoldDB" id="A0A062ULB3"/>
<comment type="caution">
    <text evidence="2">The sequence shown here is derived from an EMBL/GenBank/DDBJ whole genome shotgun (WGS) entry which is preliminary data.</text>
</comment>
<dbReference type="eggNOG" id="ENOG502Z87V">
    <property type="taxonomic scope" value="Bacteria"/>
</dbReference>
<keyword evidence="1" id="KW-0472">Membrane</keyword>
<gene>
    <name evidence="2" type="ORF">HY30_17955</name>
</gene>
<name>A0A062ULB3_9PROT</name>
<accession>A0A062ULB3</accession>
<protein>
    <submittedName>
        <fullName evidence="2">Uncharacterized protein</fullName>
    </submittedName>
</protein>
<feature type="transmembrane region" description="Helical" evidence="1">
    <location>
        <begin position="149"/>
        <end position="173"/>
    </location>
</feature>
<sequence length="223" mass="21077">MAADLTEPKDPTLELNLSDMSDGLAVANVSLGITEKLGVKIGDTKKHASQIEAAKGAIETGTTILAGGAAVVTATGLTVAATSGAGIASGLAAAGSIIGGGMAAGPAALAAGPTYLAAQALNKTVFAKDSRDDSEEALAKSIARIGTKAGGVVGVIGTGATVVAGGASGAAIMSTLATVGSIVGGGALAGVGVLAVAPIAVAGSIGYGAYRMFGGGKKKRKQS</sequence>
<evidence type="ECO:0000313" key="3">
    <source>
        <dbReference type="Proteomes" id="UP000027190"/>
    </source>
</evidence>
<keyword evidence="3" id="KW-1185">Reference proteome</keyword>
<keyword evidence="1" id="KW-0812">Transmembrane</keyword>
<evidence type="ECO:0000313" key="2">
    <source>
        <dbReference type="EMBL" id="KCZ56915.1"/>
    </source>
</evidence>
<reference evidence="2 3" key="1">
    <citation type="journal article" date="2014" name="Antonie Van Leeuwenhoek">
        <title>Hyphomonas beringensis sp. nov. and Hyphomonas chukchiensis sp. nov., isolated from surface seawater of the Bering Sea and Chukchi Sea.</title>
        <authorList>
            <person name="Li C."/>
            <person name="Lai Q."/>
            <person name="Li G."/>
            <person name="Dong C."/>
            <person name="Wang J."/>
            <person name="Liao Y."/>
            <person name="Shao Z."/>
        </authorList>
    </citation>
    <scope>NUCLEOTIDE SEQUENCE [LARGE SCALE GENOMIC DNA]</scope>
    <source>
        <strain evidence="2 3">BH-BN04-4</strain>
    </source>
</reference>
<feature type="transmembrane region" description="Helical" evidence="1">
    <location>
        <begin position="185"/>
        <end position="210"/>
    </location>
</feature>
<dbReference type="Proteomes" id="UP000027190">
    <property type="component" value="Unassembled WGS sequence"/>
</dbReference>
<proteinExistence type="predicted"/>